<dbReference type="EMBL" id="JAUEPO010000003">
    <property type="protein sequence ID" value="KAK3327706.1"/>
    <property type="molecule type" value="Genomic_DNA"/>
</dbReference>
<feature type="compositionally biased region" description="Basic residues" evidence="1">
    <location>
        <begin position="1"/>
        <end position="11"/>
    </location>
</feature>
<sequence>MRRPGKGHRKASQSSWSMVDHMGAIPQSPTSTSLRGRDTGFPEPFCSHRNTSLPHPEANLAPGAFITEADVAAQRAVARHRLSFMMNREHERERLAGNSTGTSPSPGPSSFTSEMHREARMLADDGSLNAIGKLAFTSLNGVDITRQLGGGGEPRSSKDVESLTSGSGSDMSAGRGHPDSPTQSEQPIIGGGGGGDGERKPSSRDGSRRKGILRKLINR</sequence>
<evidence type="ECO:0000256" key="1">
    <source>
        <dbReference type="SAM" id="MobiDB-lite"/>
    </source>
</evidence>
<accession>A0AAE0MCP8</accession>
<dbReference type="Proteomes" id="UP001286456">
    <property type="component" value="Unassembled WGS sequence"/>
</dbReference>
<proteinExistence type="predicted"/>
<feature type="region of interest" description="Disordered" evidence="1">
    <location>
        <begin position="147"/>
        <end position="219"/>
    </location>
</feature>
<feature type="compositionally biased region" description="Basic and acidic residues" evidence="1">
    <location>
        <begin position="196"/>
        <end position="208"/>
    </location>
</feature>
<evidence type="ECO:0000313" key="2">
    <source>
        <dbReference type="EMBL" id="KAK3327706.1"/>
    </source>
</evidence>
<name>A0AAE0MCP8_9PEZI</name>
<reference evidence="2" key="1">
    <citation type="journal article" date="2023" name="Mol. Phylogenet. Evol.">
        <title>Genome-scale phylogeny and comparative genomics of the fungal order Sordariales.</title>
        <authorList>
            <person name="Hensen N."/>
            <person name="Bonometti L."/>
            <person name="Westerberg I."/>
            <person name="Brannstrom I.O."/>
            <person name="Guillou S."/>
            <person name="Cros-Aarteil S."/>
            <person name="Calhoun S."/>
            <person name="Haridas S."/>
            <person name="Kuo A."/>
            <person name="Mondo S."/>
            <person name="Pangilinan J."/>
            <person name="Riley R."/>
            <person name="LaButti K."/>
            <person name="Andreopoulos B."/>
            <person name="Lipzen A."/>
            <person name="Chen C."/>
            <person name="Yan M."/>
            <person name="Daum C."/>
            <person name="Ng V."/>
            <person name="Clum A."/>
            <person name="Steindorff A."/>
            <person name="Ohm R.A."/>
            <person name="Martin F."/>
            <person name="Silar P."/>
            <person name="Natvig D.O."/>
            <person name="Lalanne C."/>
            <person name="Gautier V."/>
            <person name="Ament-Velasquez S.L."/>
            <person name="Kruys A."/>
            <person name="Hutchinson M.I."/>
            <person name="Powell A.J."/>
            <person name="Barry K."/>
            <person name="Miller A.N."/>
            <person name="Grigoriev I.V."/>
            <person name="Debuchy R."/>
            <person name="Gladieux P."/>
            <person name="Hiltunen Thoren M."/>
            <person name="Johannesson H."/>
        </authorList>
    </citation>
    <scope>NUCLEOTIDE SEQUENCE</scope>
    <source>
        <strain evidence="2">SMH4131-1</strain>
    </source>
</reference>
<reference evidence="2" key="2">
    <citation type="submission" date="2023-06" db="EMBL/GenBank/DDBJ databases">
        <authorList>
            <consortium name="Lawrence Berkeley National Laboratory"/>
            <person name="Haridas S."/>
            <person name="Hensen N."/>
            <person name="Bonometti L."/>
            <person name="Westerberg I."/>
            <person name="Brannstrom I.O."/>
            <person name="Guillou S."/>
            <person name="Cros-Aarteil S."/>
            <person name="Calhoun S."/>
            <person name="Kuo A."/>
            <person name="Mondo S."/>
            <person name="Pangilinan J."/>
            <person name="Riley R."/>
            <person name="Labutti K."/>
            <person name="Andreopoulos B."/>
            <person name="Lipzen A."/>
            <person name="Chen C."/>
            <person name="Yanf M."/>
            <person name="Daum C."/>
            <person name="Ng V."/>
            <person name="Clum A."/>
            <person name="Steindorff A."/>
            <person name="Ohm R."/>
            <person name="Martin F."/>
            <person name="Silar P."/>
            <person name="Natvig D."/>
            <person name="Lalanne C."/>
            <person name="Gautier V."/>
            <person name="Ament-Velasquez S.L."/>
            <person name="Kruys A."/>
            <person name="Hutchinson M.I."/>
            <person name="Powell A.J."/>
            <person name="Barry K."/>
            <person name="Miller A.N."/>
            <person name="Grigoriev I.V."/>
            <person name="Debuchy R."/>
            <person name="Gladieux P."/>
            <person name="Thoren M.H."/>
            <person name="Johannesson H."/>
        </authorList>
    </citation>
    <scope>NUCLEOTIDE SEQUENCE</scope>
    <source>
        <strain evidence="2">SMH4131-1</strain>
    </source>
</reference>
<protein>
    <submittedName>
        <fullName evidence="2">Uncharacterized protein</fullName>
    </submittedName>
</protein>
<gene>
    <name evidence="2" type="ORF">B0T19DRAFT_460947</name>
</gene>
<feature type="region of interest" description="Disordered" evidence="1">
    <location>
        <begin position="92"/>
        <end position="113"/>
    </location>
</feature>
<feature type="compositionally biased region" description="Low complexity" evidence="1">
    <location>
        <begin position="97"/>
        <end position="113"/>
    </location>
</feature>
<feature type="compositionally biased region" description="Basic residues" evidence="1">
    <location>
        <begin position="209"/>
        <end position="219"/>
    </location>
</feature>
<keyword evidence="3" id="KW-1185">Reference proteome</keyword>
<dbReference type="AlphaFoldDB" id="A0AAE0MCP8"/>
<comment type="caution">
    <text evidence="2">The sequence shown here is derived from an EMBL/GenBank/DDBJ whole genome shotgun (WGS) entry which is preliminary data.</text>
</comment>
<organism evidence="2 3">
    <name type="scientific">Cercophora scortea</name>
    <dbReference type="NCBI Taxonomy" id="314031"/>
    <lineage>
        <taxon>Eukaryota</taxon>
        <taxon>Fungi</taxon>
        <taxon>Dikarya</taxon>
        <taxon>Ascomycota</taxon>
        <taxon>Pezizomycotina</taxon>
        <taxon>Sordariomycetes</taxon>
        <taxon>Sordariomycetidae</taxon>
        <taxon>Sordariales</taxon>
        <taxon>Lasiosphaeriaceae</taxon>
        <taxon>Cercophora</taxon>
    </lineage>
</organism>
<evidence type="ECO:0000313" key="3">
    <source>
        <dbReference type="Proteomes" id="UP001286456"/>
    </source>
</evidence>
<feature type="region of interest" description="Disordered" evidence="1">
    <location>
        <begin position="1"/>
        <end position="35"/>
    </location>
</feature>